<proteinExistence type="predicted"/>
<feature type="domain" description="Helix-turn-helix" evidence="1">
    <location>
        <begin position="15"/>
        <end position="62"/>
    </location>
</feature>
<evidence type="ECO:0000259" key="1">
    <source>
        <dbReference type="Pfam" id="PF12728"/>
    </source>
</evidence>
<dbReference type="InterPro" id="IPR041657">
    <property type="entry name" value="HTH_17"/>
</dbReference>
<dbReference type="InterPro" id="IPR036388">
    <property type="entry name" value="WH-like_DNA-bd_sf"/>
</dbReference>
<dbReference type="Gene3D" id="1.10.10.10">
    <property type="entry name" value="Winged helix-like DNA-binding domain superfamily/Winged helix DNA-binding domain"/>
    <property type="match status" value="1"/>
</dbReference>
<dbReference type="SUPFAM" id="SSF46955">
    <property type="entry name" value="Putative DNA-binding domain"/>
    <property type="match status" value="1"/>
</dbReference>
<name>A0A919T3S7_9ACTN</name>
<keyword evidence="3" id="KW-1185">Reference proteome</keyword>
<dbReference type="Pfam" id="PF12728">
    <property type="entry name" value="HTH_17"/>
    <property type="match status" value="1"/>
</dbReference>
<dbReference type="InterPro" id="IPR009061">
    <property type="entry name" value="DNA-bd_dom_put_sf"/>
</dbReference>
<dbReference type="EMBL" id="BOQP01000058">
    <property type="protein sequence ID" value="GIM83836.1"/>
    <property type="molecule type" value="Genomic_DNA"/>
</dbReference>
<comment type="caution">
    <text evidence="2">The sequence shown here is derived from an EMBL/GenBank/DDBJ whole genome shotgun (WGS) entry which is preliminary data.</text>
</comment>
<protein>
    <submittedName>
        <fullName evidence="2">Helix-turn-helix domain-containing protein</fullName>
    </submittedName>
</protein>
<dbReference type="Proteomes" id="UP000680865">
    <property type="component" value="Unassembled WGS sequence"/>
</dbReference>
<evidence type="ECO:0000313" key="2">
    <source>
        <dbReference type="EMBL" id="GIM83836.1"/>
    </source>
</evidence>
<accession>A0A919T3S7</accession>
<gene>
    <name evidence="2" type="ORF">Aco04nite_88480</name>
</gene>
<organism evidence="2 3">
    <name type="scientific">Winogradskya consettensis</name>
    <dbReference type="NCBI Taxonomy" id="113560"/>
    <lineage>
        <taxon>Bacteria</taxon>
        <taxon>Bacillati</taxon>
        <taxon>Actinomycetota</taxon>
        <taxon>Actinomycetes</taxon>
        <taxon>Micromonosporales</taxon>
        <taxon>Micromonosporaceae</taxon>
        <taxon>Winogradskya</taxon>
    </lineage>
</organism>
<reference evidence="2" key="1">
    <citation type="submission" date="2021-03" db="EMBL/GenBank/DDBJ databases">
        <title>Whole genome shotgun sequence of Actinoplanes consettensis NBRC 14913.</title>
        <authorList>
            <person name="Komaki H."/>
            <person name="Tamura T."/>
        </authorList>
    </citation>
    <scope>NUCLEOTIDE SEQUENCE</scope>
    <source>
        <strain evidence="2">NBRC 14913</strain>
    </source>
</reference>
<sequence length="67" mass="7663">MTTSVVPSLEVLWEIDQVAAYLGVPVQTLYAWRKRRYGPPAGRVGRHLRYDPAAVRSWFADQMRADS</sequence>
<evidence type="ECO:0000313" key="3">
    <source>
        <dbReference type="Proteomes" id="UP000680865"/>
    </source>
</evidence>
<dbReference type="RefSeq" id="WP_213003168.1">
    <property type="nucleotide sequence ID" value="NZ_BAAATW010000004.1"/>
</dbReference>
<dbReference type="AlphaFoldDB" id="A0A919T3S7"/>